<feature type="compositionally biased region" description="Acidic residues" evidence="1">
    <location>
        <begin position="150"/>
        <end position="163"/>
    </location>
</feature>
<reference evidence="2 3" key="1">
    <citation type="submission" date="2016-02" db="EMBL/GenBank/DDBJ databases">
        <title>Genome analysis of coral dinoflagellate symbionts highlights evolutionary adaptations to a symbiotic lifestyle.</title>
        <authorList>
            <person name="Aranda M."/>
            <person name="Li Y."/>
            <person name="Liew Y.J."/>
            <person name="Baumgarten S."/>
            <person name="Simakov O."/>
            <person name="Wilson M."/>
            <person name="Piel J."/>
            <person name="Ashoor H."/>
            <person name="Bougouffa S."/>
            <person name="Bajic V.B."/>
            <person name="Ryu T."/>
            <person name="Ravasi T."/>
            <person name="Bayer T."/>
            <person name="Micklem G."/>
            <person name="Kim H."/>
            <person name="Bhak J."/>
            <person name="Lajeunesse T.C."/>
            <person name="Voolstra C.R."/>
        </authorList>
    </citation>
    <scope>NUCLEOTIDE SEQUENCE [LARGE SCALE GENOMIC DNA]</scope>
    <source>
        <strain evidence="2 3">CCMP2467</strain>
    </source>
</reference>
<dbReference type="Proteomes" id="UP000186817">
    <property type="component" value="Unassembled WGS sequence"/>
</dbReference>
<feature type="region of interest" description="Disordered" evidence="1">
    <location>
        <begin position="125"/>
        <end position="173"/>
    </location>
</feature>
<organism evidence="2 3">
    <name type="scientific">Symbiodinium microadriaticum</name>
    <name type="common">Dinoflagellate</name>
    <name type="synonym">Zooxanthella microadriatica</name>
    <dbReference type="NCBI Taxonomy" id="2951"/>
    <lineage>
        <taxon>Eukaryota</taxon>
        <taxon>Sar</taxon>
        <taxon>Alveolata</taxon>
        <taxon>Dinophyceae</taxon>
        <taxon>Suessiales</taxon>
        <taxon>Symbiodiniaceae</taxon>
        <taxon>Symbiodinium</taxon>
    </lineage>
</organism>
<dbReference type="OrthoDB" id="422403at2759"/>
<accession>A0A1Q9CM81</accession>
<comment type="caution">
    <text evidence="2">The sequence shown here is derived from an EMBL/GenBank/DDBJ whole genome shotgun (WGS) entry which is preliminary data.</text>
</comment>
<evidence type="ECO:0000256" key="1">
    <source>
        <dbReference type="SAM" id="MobiDB-lite"/>
    </source>
</evidence>
<evidence type="ECO:0000313" key="3">
    <source>
        <dbReference type="Proteomes" id="UP000186817"/>
    </source>
</evidence>
<dbReference type="AlphaFoldDB" id="A0A1Q9CM81"/>
<feature type="non-terminal residue" evidence="2">
    <location>
        <position position="229"/>
    </location>
</feature>
<dbReference type="EMBL" id="LSRX01001075">
    <property type="protein sequence ID" value="OLP84006.1"/>
    <property type="molecule type" value="Genomic_DNA"/>
</dbReference>
<sequence length="229" mass="25522">MLWLLAACGYSLAKLMPIAKLEPLKRREQGQDCGVVLDPFSYVDFLSKRLLPSFTAKACSLRFFLCLDFLDQAGRRHYADHTAATAELLEMSPPRSSQSLAEDQELSEQLDVARKQLAAKLVQADGLQQRHSDASQTTTCPSDGGPSPEDFPEAQEEEPEEESPSSIHVEHGPGIDEWLSSIRAQVHALRLLQDVLARCEDVRFPSYVTPGLMLLTRTKESPLETQLKE</sequence>
<gene>
    <name evidence="2" type="ORF">AK812_SmicGene35163</name>
</gene>
<evidence type="ECO:0000313" key="2">
    <source>
        <dbReference type="EMBL" id="OLP84006.1"/>
    </source>
</evidence>
<name>A0A1Q9CM81_SYMMI</name>
<protein>
    <submittedName>
        <fullName evidence="2">Uncharacterized protein</fullName>
    </submittedName>
</protein>
<keyword evidence="3" id="KW-1185">Reference proteome</keyword>
<proteinExistence type="predicted"/>